<dbReference type="KEGG" id="kcm:ABWK59_14405"/>
<feature type="transmembrane region" description="Helical" evidence="2">
    <location>
        <begin position="362"/>
        <end position="381"/>
    </location>
</feature>
<accession>A0AAU8JVZ7</accession>
<name>A0AAU8JVZ7_9ACTN</name>
<dbReference type="AlphaFoldDB" id="A0AAU8JVZ7"/>
<feature type="transmembrane region" description="Helical" evidence="2">
    <location>
        <begin position="272"/>
        <end position="300"/>
    </location>
</feature>
<feature type="compositionally biased region" description="Pro residues" evidence="1">
    <location>
        <begin position="491"/>
        <end position="505"/>
    </location>
</feature>
<feature type="transmembrane region" description="Helical" evidence="2">
    <location>
        <begin position="76"/>
        <end position="98"/>
    </location>
</feature>
<keyword evidence="2" id="KW-0472">Membrane</keyword>
<keyword evidence="2" id="KW-0812">Transmembrane</keyword>
<proteinExistence type="predicted"/>
<feature type="transmembrane region" description="Helical" evidence="2">
    <location>
        <begin position="393"/>
        <end position="412"/>
    </location>
</feature>
<feature type="transmembrane region" description="Helical" evidence="2">
    <location>
        <begin position="151"/>
        <end position="168"/>
    </location>
</feature>
<feature type="region of interest" description="Disordered" evidence="1">
    <location>
        <begin position="477"/>
        <end position="518"/>
    </location>
</feature>
<evidence type="ECO:0000256" key="1">
    <source>
        <dbReference type="SAM" id="MobiDB-lite"/>
    </source>
</evidence>
<organism evidence="3">
    <name type="scientific">Kitasatospora camelliae</name>
    <dbReference type="NCBI Taxonomy" id="3156397"/>
    <lineage>
        <taxon>Bacteria</taxon>
        <taxon>Bacillati</taxon>
        <taxon>Actinomycetota</taxon>
        <taxon>Actinomycetes</taxon>
        <taxon>Kitasatosporales</taxon>
        <taxon>Streptomycetaceae</taxon>
        <taxon>Kitasatospora</taxon>
    </lineage>
</organism>
<evidence type="ECO:0000313" key="3">
    <source>
        <dbReference type="EMBL" id="XCM80023.1"/>
    </source>
</evidence>
<feature type="transmembrane region" description="Helical" evidence="2">
    <location>
        <begin position="188"/>
        <end position="208"/>
    </location>
</feature>
<protein>
    <submittedName>
        <fullName evidence="3">Uncharacterized protein</fullName>
    </submittedName>
</protein>
<reference evidence="3" key="1">
    <citation type="submission" date="2024-06" db="EMBL/GenBank/DDBJ databases">
        <title>The genome sequences of Kitasatospora sp. strain HUAS MG31.</title>
        <authorList>
            <person name="Mo P."/>
        </authorList>
    </citation>
    <scope>NUCLEOTIDE SEQUENCE</scope>
    <source>
        <strain evidence="3">HUAS MG31</strain>
    </source>
</reference>
<gene>
    <name evidence="3" type="ORF">ABWK59_14405</name>
</gene>
<feature type="compositionally biased region" description="Basic and acidic residues" evidence="1">
    <location>
        <begin position="506"/>
        <end position="518"/>
    </location>
</feature>
<feature type="transmembrane region" description="Helical" evidence="2">
    <location>
        <begin position="110"/>
        <end position="131"/>
    </location>
</feature>
<feature type="transmembrane region" description="Helical" evidence="2">
    <location>
        <begin position="239"/>
        <end position="260"/>
    </location>
</feature>
<dbReference type="RefSeq" id="WP_354640984.1">
    <property type="nucleotide sequence ID" value="NZ_CP159872.1"/>
</dbReference>
<sequence>MAICTACGAASAQGAGRCAACGRPFAAPAIEIDEVMVAGGGDDASPPPLGAWGLGTPHDPAARRSPLARWLASPDWLPALAALAAPTALLLLAALLLADADTVDSFERLAFGDRFAAGLAMALTVLGAPFRSVSETSNGLLGYGTSIEIRLLPYAPALLWLGLLQLGLRLHRRRLATPLDGAAARALALRTALLTAVTTTLLGLLSGVEKAADATLPSVPAGRRRSGVFVTVESDWWQAVVWATLAAGLLALAVYGTDVLRRTAWERAGIRGWLVGALVSARVTAAVVGLGSLAALIAAASQDEAPAGWVYPVLLVNGGLAMLGVGSGATLETASATAALYNDGTDRTAFSLFDLDGQSGHWWWTVLLALLAAGLLGRAAHRRRFDTADRLRLGAVHAVLTLLLLLGAGAGADFATYSGRGSAFPFGTDTRRTATTLFEVGWSVPTVVLAVLLWTAVGALAVPAVLDRVVQRPAPAVPTPPAFAPNLPAQAAPPAPSAPPAVPDPVDPHEAFRKPADS</sequence>
<feature type="transmembrane region" description="Helical" evidence="2">
    <location>
        <begin position="447"/>
        <end position="466"/>
    </location>
</feature>
<dbReference type="EMBL" id="CP159872">
    <property type="protein sequence ID" value="XCM80023.1"/>
    <property type="molecule type" value="Genomic_DNA"/>
</dbReference>
<evidence type="ECO:0000256" key="2">
    <source>
        <dbReference type="SAM" id="Phobius"/>
    </source>
</evidence>
<keyword evidence="2" id="KW-1133">Transmembrane helix</keyword>